<organism evidence="1 2">
    <name type="scientific">Halolactibacillus alkaliphilus</name>
    <dbReference type="NCBI Taxonomy" id="442899"/>
    <lineage>
        <taxon>Bacteria</taxon>
        <taxon>Bacillati</taxon>
        <taxon>Bacillota</taxon>
        <taxon>Bacilli</taxon>
        <taxon>Bacillales</taxon>
        <taxon>Bacillaceae</taxon>
        <taxon>Halolactibacillus</taxon>
    </lineage>
</organism>
<evidence type="ECO:0000313" key="2">
    <source>
        <dbReference type="Proteomes" id="UP000321400"/>
    </source>
</evidence>
<dbReference type="SFLD" id="SFLDG01140">
    <property type="entry name" value="C2.B:_Phosphomannomutase_and_P"/>
    <property type="match status" value="1"/>
</dbReference>
<dbReference type="STRING" id="442899.SAMN05720591_10876"/>
<dbReference type="InterPro" id="IPR006379">
    <property type="entry name" value="HAD-SF_hydro_IIB"/>
</dbReference>
<dbReference type="PROSITE" id="PS01229">
    <property type="entry name" value="COF_2"/>
    <property type="match status" value="1"/>
</dbReference>
<dbReference type="Gene3D" id="3.30.1240.10">
    <property type="match status" value="1"/>
</dbReference>
<dbReference type="GO" id="GO:0016791">
    <property type="term" value="F:phosphatase activity"/>
    <property type="evidence" value="ECO:0007669"/>
    <property type="project" value="TreeGrafter"/>
</dbReference>
<name>A0A511X0U4_9BACI</name>
<dbReference type="PANTHER" id="PTHR10000">
    <property type="entry name" value="PHOSPHOSERINE PHOSPHATASE"/>
    <property type="match status" value="1"/>
</dbReference>
<dbReference type="InterPro" id="IPR000150">
    <property type="entry name" value="Cof"/>
</dbReference>
<dbReference type="InterPro" id="IPR036412">
    <property type="entry name" value="HAD-like_sf"/>
</dbReference>
<evidence type="ECO:0000313" key="1">
    <source>
        <dbReference type="EMBL" id="GEN56566.1"/>
    </source>
</evidence>
<dbReference type="PANTHER" id="PTHR10000:SF8">
    <property type="entry name" value="HAD SUPERFAMILY HYDROLASE-LIKE, TYPE 3"/>
    <property type="match status" value="1"/>
</dbReference>
<dbReference type="EMBL" id="BJYE01000009">
    <property type="protein sequence ID" value="GEN56566.1"/>
    <property type="molecule type" value="Genomic_DNA"/>
</dbReference>
<dbReference type="InterPro" id="IPR023214">
    <property type="entry name" value="HAD_sf"/>
</dbReference>
<dbReference type="NCBIfam" id="TIGR00099">
    <property type="entry name" value="Cof-subfamily"/>
    <property type="match status" value="1"/>
</dbReference>
<dbReference type="GO" id="GO:0000287">
    <property type="term" value="F:magnesium ion binding"/>
    <property type="evidence" value="ECO:0007669"/>
    <property type="project" value="TreeGrafter"/>
</dbReference>
<dbReference type="CDD" id="cd07516">
    <property type="entry name" value="HAD_Pase"/>
    <property type="match status" value="1"/>
</dbReference>
<dbReference type="Proteomes" id="UP000321400">
    <property type="component" value="Unassembled WGS sequence"/>
</dbReference>
<dbReference type="SFLD" id="SFLDG01144">
    <property type="entry name" value="C2.B.4:_PGP_Like"/>
    <property type="match status" value="1"/>
</dbReference>
<dbReference type="SUPFAM" id="SSF56784">
    <property type="entry name" value="HAD-like"/>
    <property type="match status" value="1"/>
</dbReference>
<reference evidence="1 2" key="1">
    <citation type="submission" date="2019-07" db="EMBL/GenBank/DDBJ databases">
        <title>Whole genome shotgun sequence of Halolactibacillus alkaliphilus NBRC 103919.</title>
        <authorList>
            <person name="Hosoyama A."/>
            <person name="Uohara A."/>
            <person name="Ohji S."/>
            <person name="Ichikawa N."/>
        </authorList>
    </citation>
    <scope>NUCLEOTIDE SEQUENCE [LARGE SCALE GENOMIC DNA]</scope>
    <source>
        <strain evidence="1 2">NBRC 103919</strain>
    </source>
</reference>
<dbReference type="Gene3D" id="3.40.50.1000">
    <property type="entry name" value="HAD superfamily/HAD-like"/>
    <property type="match status" value="1"/>
</dbReference>
<dbReference type="GO" id="GO:0005829">
    <property type="term" value="C:cytosol"/>
    <property type="evidence" value="ECO:0007669"/>
    <property type="project" value="TreeGrafter"/>
</dbReference>
<dbReference type="NCBIfam" id="TIGR01484">
    <property type="entry name" value="HAD-SF-IIB"/>
    <property type="match status" value="1"/>
</dbReference>
<keyword evidence="2" id="KW-1185">Reference proteome</keyword>
<dbReference type="Pfam" id="PF08282">
    <property type="entry name" value="Hydrolase_3"/>
    <property type="match status" value="1"/>
</dbReference>
<dbReference type="AlphaFoldDB" id="A0A511X0U4"/>
<dbReference type="SFLD" id="SFLDS00003">
    <property type="entry name" value="Haloacid_Dehalogenase"/>
    <property type="match status" value="1"/>
</dbReference>
<gene>
    <name evidence="1" type="ORF">HAL01_10300</name>
</gene>
<protein>
    <submittedName>
        <fullName evidence="1">Haloacid dehalogenase</fullName>
    </submittedName>
</protein>
<proteinExistence type="predicted"/>
<comment type="caution">
    <text evidence="1">The sequence shown here is derived from an EMBL/GenBank/DDBJ whole genome shotgun (WGS) entry which is preliminary data.</text>
</comment>
<sequence>MTSSSKIYSIKLKGGLSLNVATKKTMTYKMIVLDLDDTLLRDDHTISPITKETLFKAQDQGVKVVLASGRPTYAMRDLGDELHLSDYGSYLLSFNGGRITNCKTNEDIFSSTLTFEDVAFLYELSIRENVYIHTYVGDNIITEKNNDYTTIEADITGLPITKVEDFIASVTERPVKILMVEDPEVLKPLEKKLQKELSERFSVLRSKPYFLEFTEKGVTKGTSLDHLIKQLGIKREEVIAIGDSYNDQSMIEFAGLGVAMGNAPDDIKAISDYVTKTNMQDGVAHVVQKFIFGES</sequence>
<accession>A0A511X0U4</accession>